<dbReference type="AlphaFoldDB" id="A0A840QRB9"/>
<dbReference type="InterPro" id="IPR029016">
    <property type="entry name" value="GAF-like_dom_sf"/>
</dbReference>
<dbReference type="SUPFAM" id="SSF46785">
    <property type="entry name" value="Winged helix' DNA-binding domain"/>
    <property type="match status" value="1"/>
</dbReference>
<proteinExistence type="predicted"/>
<keyword evidence="1" id="KW-0805">Transcription regulation</keyword>
<dbReference type="Proteomes" id="UP000551878">
    <property type="component" value="Unassembled WGS sequence"/>
</dbReference>
<dbReference type="PANTHER" id="PTHR30136">
    <property type="entry name" value="HELIX-TURN-HELIX TRANSCRIPTIONAL REGULATOR, ICLR FAMILY"/>
    <property type="match status" value="1"/>
</dbReference>
<keyword evidence="7" id="KW-1185">Reference proteome</keyword>
<dbReference type="InterPro" id="IPR036388">
    <property type="entry name" value="WH-like_DNA-bd_sf"/>
</dbReference>
<name>A0A840QRB9_9BACI</name>
<evidence type="ECO:0000256" key="3">
    <source>
        <dbReference type="ARBA" id="ARBA00023163"/>
    </source>
</evidence>
<dbReference type="PROSITE" id="PS51077">
    <property type="entry name" value="HTH_ICLR"/>
    <property type="match status" value="1"/>
</dbReference>
<dbReference type="InterPro" id="IPR014757">
    <property type="entry name" value="Tscrpt_reg_IclR_C"/>
</dbReference>
<protein>
    <submittedName>
        <fullName evidence="6">DNA-binding IclR family transcriptional regulator</fullName>
    </submittedName>
</protein>
<dbReference type="SUPFAM" id="SSF55781">
    <property type="entry name" value="GAF domain-like"/>
    <property type="match status" value="1"/>
</dbReference>
<dbReference type="GO" id="GO:0003677">
    <property type="term" value="F:DNA binding"/>
    <property type="evidence" value="ECO:0007669"/>
    <property type="project" value="UniProtKB-KW"/>
</dbReference>
<dbReference type="Gene3D" id="1.10.10.10">
    <property type="entry name" value="Winged helix-like DNA-binding domain superfamily/Winged helix DNA-binding domain"/>
    <property type="match status" value="1"/>
</dbReference>
<evidence type="ECO:0000313" key="6">
    <source>
        <dbReference type="EMBL" id="MBB5173837.1"/>
    </source>
</evidence>
<reference evidence="6 7" key="1">
    <citation type="submission" date="2020-08" db="EMBL/GenBank/DDBJ databases">
        <title>Genomic Encyclopedia of Type Strains, Phase IV (KMG-IV): sequencing the most valuable type-strain genomes for metagenomic binning, comparative biology and taxonomic classification.</title>
        <authorList>
            <person name="Goeker M."/>
        </authorList>
    </citation>
    <scope>NUCLEOTIDE SEQUENCE [LARGE SCALE GENOMIC DNA]</scope>
    <source>
        <strain evidence="6 7">DSM 24696</strain>
    </source>
</reference>
<evidence type="ECO:0000259" key="5">
    <source>
        <dbReference type="PROSITE" id="PS51078"/>
    </source>
</evidence>
<sequence length="231" mass="26054">MTEIANRLNVAKSTAHRILSTLLLKGYVQQDPRTETYSLGLRFIELGHVVLDNLDLRDAARPVLETIAQETGETTHLVVPERDDIVYIDKIESEATIRMFSRVGRRAPLYCTGVGKAILAYLESDELQEIVERISFEPKTKFTITTKEEFLIVLDKVRLRGYSIDDEEHEEGIRCAAAPIFNHEGRVIAGVSIAGPSQRMTDEKLDRDSLIVRQRAQEISAKLGYREAKGV</sequence>
<organism evidence="6 7">
    <name type="scientific">Texcoconibacillus texcoconensis</name>
    <dbReference type="NCBI Taxonomy" id="1095777"/>
    <lineage>
        <taxon>Bacteria</taxon>
        <taxon>Bacillati</taxon>
        <taxon>Bacillota</taxon>
        <taxon>Bacilli</taxon>
        <taxon>Bacillales</taxon>
        <taxon>Bacillaceae</taxon>
        <taxon>Texcoconibacillus</taxon>
    </lineage>
</organism>
<dbReference type="PANTHER" id="PTHR30136:SF35">
    <property type="entry name" value="HTH-TYPE TRANSCRIPTIONAL REGULATOR RV1719"/>
    <property type="match status" value="1"/>
</dbReference>
<keyword evidence="2 6" id="KW-0238">DNA-binding</keyword>
<evidence type="ECO:0000313" key="7">
    <source>
        <dbReference type="Proteomes" id="UP000551878"/>
    </source>
</evidence>
<feature type="domain" description="HTH iclR-type" evidence="4">
    <location>
        <begin position="1"/>
        <end position="41"/>
    </location>
</feature>
<dbReference type="SMART" id="SM00346">
    <property type="entry name" value="HTH_ICLR"/>
    <property type="match status" value="1"/>
</dbReference>
<evidence type="ECO:0000256" key="1">
    <source>
        <dbReference type="ARBA" id="ARBA00023015"/>
    </source>
</evidence>
<dbReference type="GO" id="GO:0003700">
    <property type="term" value="F:DNA-binding transcription factor activity"/>
    <property type="evidence" value="ECO:0007669"/>
    <property type="project" value="TreeGrafter"/>
</dbReference>
<dbReference type="Pfam" id="PF09339">
    <property type="entry name" value="HTH_IclR"/>
    <property type="match status" value="1"/>
</dbReference>
<comment type="caution">
    <text evidence="6">The sequence shown here is derived from an EMBL/GenBank/DDBJ whole genome shotgun (WGS) entry which is preliminary data.</text>
</comment>
<dbReference type="GO" id="GO:0045892">
    <property type="term" value="P:negative regulation of DNA-templated transcription"/>
    <property type="evidence" value="ECO:0007669"/>
    <property type="project" value="UniProtKB-ARBA"/>
</dbReference>
<dbReference type="PROSITE" id="PS51078">
    <property type="entry name" value="ICLR_ED"/>
    <property type="match status" value="1"/>
</dbReference>
<dbReference type="Gene3D" id="3.30.450.40">
    <property type="match status" value="1"/>
</dbReference>
<evidence type="ECO:0000256" key="2">
    <source>
        <dbReference type="ARBA" id="ARBA00023125"/>
    </source>
</evidence>
<feature type="domain" description="IclR-ED" evidence="5">
    <location>
        <begin position="42"/>
        <end position="225"/>
    </location>
</feature>
<dbReference type="InterPro" id="IPR005471">
    <property type="entry name" value="Tscrpt_reg_IclR_N"/>
</dbReference>
<keyword evidence="3" id="KW-0804">Transcription</keyword>
<accession>A0A840QRB9</accession>
<gene>
    <name evidence="6" type="ORF">HNQ41_002027</name>
</gene>
<evidence type="ECO:0000259" key="4">
    <source>
        <dbReference type="PROSITE" id="PS51077"/>
    </source>
</evidence>
<dbReference type="InterPro" id="IPR036390">
    <property type="entry name" value="WH_DNA-bd_sf"/>
</dbReference>
<dbReference type="InterPro" id="IPR050707">
    <property type="entry name" value="HTH_MetabolicPath_Reg"/>
</dbReference>
<dbReference type="Pfam" id="PF01614">
    <property type="entry name" value="IclR_C"/>
    <property type="match status" value="1"/>
</dbReference>
<dbReference type="EMBL" id="JACHHB010000008">
    <property type="protein sequence ID" value="MBB5173837.1"/>
    <property type="molecule type" value="Genomic_DNA"/>
</dbReference>